<feature type="non-terminal residue" evidence="1">
    <location>
        <position position="181"/>
    </location>
</feature>
<evidence type="ECO:0008006" key="3">
    <source>
        <dbReference type="Google" id="ProtNLM"/>
    </source>
</evidence>
<dbReference type="EMBL" id="JAAAID010004320">
    <property type="protein sequence ID" value="KAF9993477.1"/>
    <property type="molecule type" value="Genomic_DNA"/>
</dbReference>
<comment type="caution">
    <text evidence="1">The sequence shown here is derived from an EMBL/GenBank/DDBJ whole genome shotgun (WGS) entry which is preliminary data.</text>
</comment>
<keyword evidence="2" id="KW-1185">Reference proteome</keyword>
<dbReference type="AlphaFoldDB" id="A0A9P6MDH8"/>
<dbReference type="Gene3D" id="3.80.10.10">
    <property type="entry name" value="Ribonuclease Inhibitor"/>
    <property type="match status" value="1"/>
</dbReference>
<sequence length="181" mass="21302">MTFPNLHTVRLSSAFFDMHESLGESYATELVSLNPTLVNIGVCRPDSIPDVQFWEAVSNLQYLKSIGTSNFALHKGEMETFWKVLSKLEEVDLSTLEFPTDCHQPKFTFYRLRKITFTAERSDYRVQFQFIRLCPNLEDLFWRLLREIEVLDEFASDIERGLWPKLEAIDLCHYREDEYSS</sequence>
<gene>
    <name evidence="1" type="ORF">BGZ80_008137</name>
</gene>
<proteinExistence type="predicted"/>
<organism evidence="1 2">
    <name type="scientific">Entomortierella chlamydospora</name>
    <dbReference type="NCBI Taxonomy" id="101097"/>
    <lineage>
        <taxon>Eukaryota</taxon>
        <taxon>Fungi</taxon>
        <taxon>Fungi incertae sedis</taxon>
        <taxon>Mucoromycota</taxon>
        <taxon>Mortierellomycotina</taxon>
        <taxon>Mortierellomycetes</taxon>
        <taxon>Mortierellales</taxon>
        <taxon>Mortierellaceae</taxon>
        <taxon>Entomortierella</taxon>
    </lineage>
</organism>
<accession>A0A9P6MDH8</accession>
<dbReference type="InterPro" id="IPR032675">
    <property type="entry name" value="LRR_dom_sf"/>
</dbReference>
<reference evidence="1" key="1">
    <citation type="journal article" date="2020" name="Fungal Divers.">
        <title>Resolving the Mortierellaceae phylogeny through synthesis of multi-gene phylogenetics and phylogenomics.</title>
        <authorList>
            <person name="Vandepol N."/>
            <person name="Liber J."/>
            <person name="Desiro A."/>
            <person name="Na H."/>
            <person name="Kennedy M."/>
            <person name="Barry K."/>
            <person name="Grigoriev I.V."/>
            <person name="Miller A.N."/>
            <person name="O'Donnell K."/>
            <person name="Stajich J.E."/>
            <person name="Bonito G."/>
        </authorList>
    </citation>
    <scope>NUCLEOTIDE SEQUENCE</scope>
    <source>
        <strain evidence="1">NRRL 2769</strain>
    </source>
</reference>
<name>A0A9P6MDH8_9FUNG</name>
<dbReference type="Proteomes" id="UP000703661">
    <property type="component" value="Unassembled WGS sequence"/>
</dbReference>
<evidence type="ECO:0000313" key="1">
    <source>
        <dbReference type="EMBL" id="KAF9993477.1"/>
    </source>
</evidence>
<evidence type="ECO:0000313" key="2">
    <source>
        <dbReference type="Proteomes" id="UP000703661"/>
    </source>
</evidence>
<protein>
    <recommendedName>
        <fullName evidence="3">F-box domain protein</fullName>
    </recommendedName>
</protein>